<dbReference type="InterPro" id="IPR001375">
    <property type="entry name" value="Peptidase_S9_cat"/>
</dbReference>
<feature type="domain" description="Peptidase S9 prolyl oligopeptidase catalytic" evidence="2">
    <location>
        <begin position="525"/>
        <end position="687"/>
    </location>
</feature>
<evidence type="ECO:0000313" key="3">
    <source>
        <dbReference type="EMBL" id="WCT79101.1"/>
    </source>
</evidence>
<evidence type="ECO:0000313" key="4">
    <source>
        <dbReference type="Proteomes" id="UP001218231"/>
    </source>
</evidence>
<organism evidence="3 4">
    <name type="scientific">Novosphingobium humi</name>
    <dbReference type="NCBI Taxonomy" id="2282397"/>
    <lineage>
        <taxon>Bacteria</taxon>
        <taxon>Pseudomonadati</taxon>
        <taxon>Pseudomonadota</taxon>
        <taxon>Alphaproteobacteria</taxon>
        <taxon>Sphingomonadales</taxon>
        <taxon>Sphingomonadaceae</taxon>
        <taxon>Novosphingobium</taxon>
    </lineage>
</organism>
<keyword evidence="1" id="KW-0732">Signal</keyword>
<dbReference type="Pfam" id="PF00326">
    <property type="entry name" value="Peptidase_S9"/>
    <property type="match status" value="1"/>
</dbReference>
<keyword evidence="3" id="KW-0614">Plasmid</keyword>
<dbReference type="SUPFAM" id="SSF53474">
    <property type="entry name" value="alpha/beta-Hydrolases"/>
    <property type="match status" value="1"/>
</dbReference>
<geneLocation type="plasmid" evidence="3 4">
    <name>unnamed1</name>
</geneLocation>
<feature type="chain" id="PRO_5045505051" evidence="1">
    <location>
        <begin position="28"/>
        <end position="719"/>
    </location>
</feature>
<sequence length="719" mass="78119">MLAIWIFKMHKIAFMPIALLWTTGSMPAVGKSDAATAAPVTLQDLVGTRTLDSVTISPDGRLAAFRVITPSLKSNSVTVQWFWVELRGSHMAAVPLGRPSLPLRQPMFDTILDGQAQWAEDGNSLYVQTLRGNRITINRIAPKGGDEVALSDSADIESFRILPGRRQAEIGVRASRQSIDQAAAQEHRDGLHIDRSVSLEGSRLTGNFLIGHRWSTMRYVGQGNSAREAFSGELRQKLVPLRGTFKPASLMAAPTGTQSNPVLSGAGKGDADRTISIDSGKLTARLVQTAPPGKFLLEPTYQVVAQLPDGSERACAETFCFTHAAALRSVSWNPTERELVIAHEADYSTWTALYGWKPESGATRVIRAADGSLDGGSTYSNRPCSAQGAYLFCVHAGPTSPPRLVRIDTTTGETVTLFDPNPALRQRQFNPARFVTWRSAGGDNFTGFLVTPRHQNGPVPLVITSYRCRGLLRGGFTSLAPEQMLAQRGMAALCVNHNNSVGMTATPDGKLQTLAPHLAAIAGYKAIIDQLAAEKLIDPTRVGLAGHSFTSMVGAYALSHTDLFKTVVIGTGITIDPATMMFIDPARHGWNTGLLDVLNVPHPLDDKDGRWKAISPALNAERIKGSLLIQTPENEYLSALQLFSAIQHAGGATDLYIYPNEGHLITREPAHQLSRMRRSIDWFDFWLLDHTSDNAVSAADIAHWRELKSELPVPKPHGT</sequence>
<dbReference type="EMBL" id="CP117418">
    <property type="protein sequence ID" value="WCT79101.1"/>
    <property type="molecule type" value="Genomic_DNA"/>
</dbReference>
<dbReference type="Proteomes" id="UP001218231">
    <property type="component" value="Plasmid unnamed1"/>
</dbReference>
<evidence type="ECO:0000256" key="1">
    <source>
        <dbReference type="SAM" id="SignalP"/>
    </source>
</evidence>
<name>A0ABY7U1A7_9SPHN</name>
<dbReference type="RefSeq" id="WP_273619387.1">
    <property type="nucleotide sequence ID" value="NZ_CP117418.1"/>
</dbReference>
<dbReference type="InterPro" id="IPR029058">
    <property type="entry name" value="AB_hydrolase_fold"/>
</dbReference>
<evidence type="ECO:0000259" key="2">
    <source>
        <dbReference type="Pfam" id="PF00326"/>
    </source>
</evidence>
<proteinExistence type="predicted"/>
<feature type="signal peptide" evidence="1">
    <location>
        <begin position="1"/>
        <end position="27"/>
    </location>
</feature>
<protein>
    <submittedName>
        <fullName evidence="3">Prolyl oligopeptidase family serine peptidase</fullName>
    </submittedName>
</protein>
<gene>
    <name evidence="3" type="ORF">PQ457_18990</name>
</gene>
<dbReference type="Gene3D" id="3.40.50.1820">
    <property type="entry name" value="alpha/beta hydrolase"/>
    <property type="match status" value="1"/>
</dbReference>
<accession>A0ABY7U1A7</accession>
<keyword evidence="4" id="KW-1185">Reference proteome</keyword>
<dbReference type="SUPFAM" id="SSF82171">
    <property type="entry name" value="DPP6 N-terminal domain-like"/>
    <property type="match status" value="1"/>
</dbReference>
<reference evidence="3 4" key="1">
    <citation type="submission" date="2023-02" db="EMBL/GenBank/DDBJ databases">
        <title>Genome sequence of Novosphingobium humi KACC 19094.</title>
        <authorList>
            <person name="Kim S."/>
            <person name="Heo J."/>
            <person name="Kwon S.-W."/>
        </authorList>
    </citation>
    <scope>NUCLEOTIDE SEQUENCE [LARGE SCALE GENOMIC DNA]</scope>
    <source>
        <strain evidence="3 4">KACC 19094</strain>
        <plasmid evidence="3 4">unnamed1</plasmid>
    </source>
</reference>